<organism evidence="1 2">
    <name type="scientific">Rhabditophanes sp. KR3021</name>
    <dbReference type="NCBI Taxonomy" id="114890"/>
    <lineage>
        <taxon>Eukaryota</taxon>
        <taxon>Metazoa</taxon>
        <taxon>Ecdysozoa</taxon>
        <taxon>Nematoda</taxon>
        <taxon>Chromadorea</taxon>
        <taxon>Rhabditida</taxon>
        <taxon>Tylenchina</taxon>
        <taxon>Panagrolaimomorpha</taxon>
        <taxon>Strongyloidoidea</taxon>
        <taxon>Alloionematidae</taxon>
        <taxon>Rhabditophanes</taxon>
    </lineage>
</organism>
<dbReference type="WBParaSite" id="RSKR_0000162850.1">
    <property type="protein sequence ID" value="RSKR_0000162850.1"/>
    <property type="gene ID" value="RSKR_0000162850"/>
</dbReference>
<reference evidence="2" key="1">
    <citation type="submission" date="2016-11" db="UniProtKB">
        <authorList>
            <consortium name="WormBaseParasite"/>
        </authorList>
    </citation>
    <scope>IDENTIFICATION</scope>
    <source>
        <strain evidence="2">KR3021</strain>
    </source>
</reference>
<name>A0AC35TKT3_9BILA</name>
<sequence>MDQNGNTNKDGVEAFGVVVNSIVDVALGGTVRINNSSDSNWEPLSETEIWKQIKTIIFKNYDILYRNREHYVNLARYGIIGATQPSQIATALDICENVLNVVATMNPPAAGVWNLLSATYKFTSIGYEIASSYRFQLLENHRLSLIIFLSLGLMNIALILICALIVKSKNSTLSRANYVLGLDFTFFTGTTFGPILMALANKKYVSKAVKTLFKRHNTIIPITVNYEANLGTQDVTINYFEQLNKAWK</sequence>
<proteinExistence type="predicted"/>
<evidence type="ECO:0000313" key="2">
    <source>
        <dbReference type="WBParaSite" id="RSKR_0000162850.1"/>
    </source>
</evidence>
<protein>
    <submittedName>
        <fullName evidence="2">LRAT domain-containing protein</fullName>
    </submittedName>
</protein>
<dbReference type="Proteomes" id="UP000095286">
    <property type="component" value="Unplaced"/>
</dbReference>
<accession>A0AC35TKT3</accession>
<evidence type="ECO:0000313" key="1">
    <source>
        <dbReference type="Proteomes" id="UP000095286"/>
    </source>
</evidence>